<dbReference type="Proteomes" id="UP001165960">
    <property type="component" value="Unassembled WGS sequence"/>
</dbReference>
<comment type="caution">
    <text evidence="1">The sequence shown here is derived from an EMBL/GenBank/DDBJ whole genome shotgun (WGS) entry which is preliminary data.</text>
</comment>
<protein>
    <submittedName>
        <fullName evidence="1">Uncharacterized protein</fullName>
    </submittedName>
</protein>
<sequence>MKTFLAGIQQMQGTFGNSTKFGMAKDSYQKMQDCHRPAAKLQIHDRAALQQLSELQG</sequence>
<accession>A0ACC2RE00</accession>
<name>A0ACC2RE00_9FUNG</name>
<evidence type="ECO:0000313" key="1">
    <source>
        <dbReference type="EMBL" id="KAJ9048313.1"/>
    </source>
</evidence>
<organism evidence="1 2">
    <name type="scientific">Entomophthora muscae</name>
    <dbReference type="NCBI Taxonomy" id="34485"/>
    <lineage>
        <taxon>Eukaryota</taxon>
        <taxon>Fungi</taxon>
        <taxon>Fungi incertae sedis</taxon>
        <taxon>Zoopagomycota</taxon>
        <taxon>Entomophthoromycotina</taxon>
        <taxon>Entomophthoromycetes</taxon>
        <taxon>Entomophthorales</taxon>
        <taxon>Entomophthoraceae</taxon>
        <taxon>Entomophthora</taxon>
    </lineage>
</organism>
<reference evidence="1" key="1">
    <citation type="submission" date="2022-04" db="EMBL/GenBank/DDBJ databases">
        <title>Genome of the entomopathogenic fungus Entomophthora muscae.</title>
        <authorList>
            <person name="Elya C."/>
            <person name="Lovett B.R."/>
            <person name="Lee E."/>
            <person name="Macias A.M."/>
            <person name="Hajek A.E."/>
            <person name="De Bivort B.L."/>
            <person name="Kasson M.T."/>
            <person name="De Fine Licht H.H."/>
            <person name="Stajich J.E."/>
        </authorList>
    </citation>
    <scope>NUCLEOTIDE SEQUENCE</scope>
    <source>
        <strain evidence="1">Berkeley</strain>
    </source>
</reference>
<proteinExistence type="predicted"/>
<keyword evidence="2" id="KW-1185">Reference proteome</keyword>
<gene>
    <name evidence="1" type="ORF">DSO57_1036318</name>
</gene>
<evidence type="ECO:0000313" key="2">
    <source>
        <dbReference type="Proteomes" id="UP001165960"/>
    </source>
</evidence>
<dbReference type="EMBL" id="QTSX02007445">
    <property type="protein sequence ID" value="KAJ9048313.1"/>
    <property type="molecule type" value="Genomic_DNA"/>
</dbReference>